<dbReference type="GO" id="GO:0004175">
    <property type="term" value="F:endopeptidase activity"/>
    <property type="evidence" value="ECO:0007669"/>
    <property type="project" value="TreeGrafter"/>
</dbReference>
<dbReference type="SUPFAM" id="SSF53163">
    <property type="entry name" value="HybD-like"/>
    <property type="match status" value="1"/>
</dbReference>
<proteinExistence type="predicted"/>
<dbReference type="EMBL" id="BSNC01000006">
    <property type="protein sequence ID" value="GLP97309.1"/>
    <property type="molecule type" value="Genomic_DNA"/>
</dbReference>
<dbReference type="AlphaFoldDB" id="A0AA37RXM3"/>
<name>A0AA37RXM3_9GAMM</name>
<dbReference type="GO" id="GO:0016485">
    <property type="term" value="P:protein processing"/>
    <property type="evidence" value="ECO:0007669"/>
    <property type="project" value="TreeGrafter"/>
</dbReference>
<evidence type="ECO:0000313" key="2">
    <source>
        <dbReference type="Proteomes" id="UP001161422"/>
    </source>
</evidence>
<evidence type="ECO:0000313" key="1">
    <source>
        <dbReference type="EMBL" id="GLP97309.1"/>
    </source>
</evidence>
<dbReference type="GO" id="GO:0008047">
    <property type="term" value="F:enzyme activator activity"/>
    <property type="evidence" value="ECO:0007669"/>
    <property type="project" value="InterPro"/>
</dbReference>
<dbReference type="PANTHER" id="PTHR30302">
    <property type="entry name" value="HYDROGENASE 1 MATURATION PROTEASE"/>
    <property type="match status" value="1"/>
</dbReference>
<dbReference type="Pfam" id="PF01750">
    <property type="entry name" value="HycI"/>
    <property type="match status" value="1"/>
</dbReference>
<comment type="caution">
    <text evidence="1">The sequence shown here is derived from an EMBL/GenBank/DDBJ whole genome shotgun (WGS) entry which is preliminary data.</text>
</comment>
<dbReference type="NCBIfam" id="TIGR00072">
    <property type="entry name" value="hydrog_prot"/>
    <property type="match status" value="1"/>
</dbReference>
<dbReference type="RefSeq" id="WP_095504841.1">
    <property type="nucleotide sequence ID" value="NZ_BSNC01000006.1"/>
</dbReference>
<dbReference type="InterPro" id="IPR023430">
    <property type="entry name" value="Pept_HybD-like_dom_sf"/>
</dbReference>
<reference evidence="1" key="2">
    <citation type="submission" date="2023-01" db="EMBL/GenBank/DDBJ databases">
        <title>Draft genome sequence of Paraferrimonas sedimenticola strain NBRC 101628.</title>
        <authorList>
            <person name="Sun Q."/>
            <person name="Mori K."/>
        </authorList>
    </citation>
    <scope>NUCLEOTIDE SEQUENCE</scope>
    <source>
        <strain evidence="1">NBRC 101628</strain>
    </source>
</reference>
<dbReference type="Gene3D" id="3.40.50.1450">
    <property type="entry name" value="HybD-like"/>
    <property type="match status" value="1"/>
</dbReference>
<gene>
    <name evidence="1" type="primary">hycI</name>
    <name evidence="1" type="ORF">GCM10007895_26160</name>
</gene>
<sequence length="164" mass="17836">MSNHDQQQERSPKAKNVLLAVGNSMMGDDGAGPLLAELLDAQPIDDWVAVDGGSAPENCVHQIRQLQPERVIVFDAAEIGEQAGEVRVIDPDAIADMFIMSTHSLPLNFLIDDLKTFVPEVQFVGVQPAIVAFSFPMTEMVTKAVEGLYQRLPTWEGNGGYATI</sequence>
<dbReference type="Proteomes" id="UP001161422">
    <property type="component" value="Unassembled WGS sequence"/>
</dbReference>
<dbReference type="NCBIfam" id="TIGR00142">
    <property type="entry name" value="hycI"/>
    <property type="match status" value="1"/>
</dbReference>
<dbReference type="InterPro" id="IPR004420">
    <property type="entry name" value="Pept_A31_hyd_mat_HycI"/>
</dbReference>
<dbReference type="CDD" id="cd06067">
    <property type="entry name" value="H2MP_MemB-H2evol"/>
    <property type="match status" value="1"/>
</dbReference>
<keyword evidence="2" id="KW-1185">Reference proteome</keyword>
<dbReference type="InterPro" id="IPR000671">
    <property type="entry name" value="Peptidase_A31"/>
</dbReference>
<reference evidence="1" key="1">
    <citation type="journal article" date="2014" name="Int. J. Syst. Evol. Microbiol.">
        <title>Complete genome sequence of Corynebacterium casei LMG S-19264T (=DSM 44701T), isolated from a smear-ripened cheese.</title>
        <authorList>
            <consortium name="US DOE Joint Genome Institute (JGI-PGF)"/>
            <person name="Walter F."/>
            <person name="Albersmeier A."/>
            <person name="Kalinowski J."/>
            <person name="Ruckert C."/>
        </authorList>
    </citation>
    <scope>NUCLEOTIDE SEQUENCE</scope>
    <source>
        <strain evidence="1">NBRC 101628</strain>
    </source>
</reference>
<accession>A0AA37RXM3</accession>
<organism evidence="1 2">
    <name type="scientific">Paraferrimonas sedimenticola</name>
    <dbReference type="NCBI Taxonomy" id="375674"/>
    <lineage>
        <taxon>Bacteria</taxon>
        <taxon>Pseudomonadati</taxon>
        <taxon>Pseudomonadota</taxon>
        <taxon>Gammaproteobacteria</taxon>
        <taxon>Alteromonadales</taxon>
        <taxon>Ferrimonadaceae</taxon>
        <taxon>Paraferrimonas</taxon>
    </lineage>
</organism>
<dbReference type="PRINTS" id="PR00446">
    <property type="entry name" value="HYDRGNUPTAKE"/>
</dbReference>
<dbReference type="PANTHER" id="PTHR30302:SF4">
    <property type="entry name" value="HYDROGENASE 3 MATURATION PROTEASE"/>
    <property type="match status" value="1"/>
</dbReference>
<protein>
    <submittedName>
        <fullName evidence="1">Hydrogenase 3 maturation endopeptidase HyCI</fullName>
    </submittedName>
</protein>